<dbReference type="EMBL" id="CM055733">
    <property type="protein sequence ID" value="KAJ8010266.1"/>
    <property type="molecule type" value="Genomic_DNA"/>
</dbReference>
<dbReference type="Proteomes" id="UP001157502">
    <property type="component" value="Chromosome 6"/>
</dbReference>
<keyword evidence="2" id="KW-1185">Reference proteome</keyword>
<protein>
    <submittedName>
        <fullName evidence="1">Uncharacterized protein</fullName>
    </submittedName>
</protein>
<gene>
    <name evidence="1" type="ORF">DPEC_G00073210</name>
</gene>
<organism evidence="1 2">
    <name type="scientific">Dallia pectoralis</name>
    <name type="common">Alaska blackfish</name>
    <dbReference type="NCBI Taxonomy" id="75939"/>
    <lineage>
        <taxon>Eukaryota</taxon>
        <taxon>Metazoa</taxon>
        <taxon>Chordata</taxon>
        <taxon>Craniata</taxon>
        <taxon>Vertebrata</taxon>
        <taxon>Euteleostomi</taxon>
        <taxon>Actinopterygii</taxon>
        <taxon>Neopterygii</taxon>
        <taxon>Teleostei</taxon>
        <taxon>Protacanthopterygii</taxon>
        <taxon>Esociformes</taxon>
        <taxon>Umbridae</taxon>
        <taxon>Dallia</taxon>
    </lineage>
</organism>
<name>A0ACC2H3F3_DALPE</name>
<reference evidence="1" key="1">
    <citation type="submission" date="2021-05" db="EMBL/GenBank/DDBJ databases">
        <authorList>
            <person name="Pan Q."/>
            <person name="Jouanno E."/>
            <person name="Zahm M."/>
            <person name="Klopp C."/>
            <person name="Cabau C."/>
            <person name="Louis A."/>
            <person name="Berthelot C."/>
            <person name="Parey E."/>
            <person name="Roest Crollius H."/>
            <person name="Montfort J."/>
            <person name="Robinson-Rechavi M."/>
            <person name="Bouchez O."/>
            <person name="Lampietro C."/>
            <person name="Lopez Roques C."/>
            <person name="Donnadieu C."/>
            <person name="Postlethwait J."/>
            <person name="Bobe J."/>
            <person name="Dillon D."/>
            <person name="Chandos A."/>
            <person name="von Hippel F."/>
            <person name="Guiguen Y."/>
        </authorList>
    </citation>
    <scope>NUCLEOTIDE SEQUENCE</scope>
    <source>
        <strain evidence="1">YG-Jan2019</strain>
    </source>
</reference>
<evidence type="ECO:0000313" key="2">
    <source>
        <dbReference type="Proteomes" id="UP001157502"/>
    </source>
</evidence>
<comment type="caution">
    <text evidence="1">The sequence shown here is derived from an EMBL/GenBank/DDBJ whole genome shotgun (WGS) entry which is preliminary data.</text>
</comment>
<evidence type="ECO:0000313" key="1">
    <source>
        <dbReference type="EMBL" id="KAJ8010266.1"/>
    </source>
</evidence>
<accession>A0ACC2H3F3</accession>
<proteinExistence type="predicted"/>
<sequence>MPMFKVANDLSACSYYITNAGLKQRLVMDNKLERVGQARPGPPSPEMSQSIWSLLEMWNVFISLNAYWQVMHSPQMMAIRIADAPATTPFQFHISMLLLSPQLKWQRWRKTQGWVRVRDSVV</sequence>